<keyword evidence="3" id="KW-0808">Transferase</keyword>
<reference evidence="7 8" key="1">
    <citation type="submission" date="2019-07" db="EMBL/GenBank/DDBJ databases">
        <title>Genomic Encyclopedia of Type Strains, Phase I: the one thousand microbial genomes (KMG-I) project.</title>
        <authorList>
            <person name="Kyrpides N."/>
        </authorList>
    </citation>
    <scope>NUCLEOTIDE SEQUENCE [LARGE SCALE GENOMIC DNA]</scope>
    <source>
        <strain evidence="7 8">DSM 13558</strain>
    </source>
</reference>
<sequence length="272" mass="30077">MKYDDLKLTAQNLRKNILTMIHEAKSGHPGGSLSAVEIVTYLYFKEMNIKDPHDEGRDRFVLSKGHGAPVLYSALMEKGFINKELMGTLRQVNSKLQGHPDMKKLPGVEASTGSLGQGLSIANGMALAFKLDKKENRVFALLGDGEIQEGMIWEAAMLANHYHLDNLTAILDHNGLQIDGKNNDVMTVEPIDEKFEAFGWHVIKADGHDFESLEKAFEERKKVTGKPALIIAETIKGKGCSFMEDKASWHGKAPNYEEFCMAMEEIGGGLNG</sequence>
<evidence type="ECO:0000256" key="4">
    <source>
        <dbReference type="ARBA" id="ARBA00022723"/>
    </source>
</evidence>
<dbReference type="AlphaFoldDB" id="A0A562JBF0"/>
<keyword evidence="4" id="KW-0479">Metal-binding</keyword>
<evidence type="ECO:0000256" key="1">
    <source>
        <dbReference type="ARBA" id="ARBA00001964"/>
    </source>
</evidence>
<evidence type="ECO:0000256" key="3">
    <source>
        <dbReference type="ARBA" id="ARBA00022679"/>
    </source>
</evidence>
<evidence type="ECO:0000256" key="5">
    <source>
        <dbReference type="ARBA" id="ARBA00023052"/>
    </source>
</evidence>
<dbReference type="PROSITE" id="PS00801">
    <property type="entry name" value="TRANSKETOLASE_1"/>
    <property type="match status" value="1"/>
</dbReference>
<keyword evidence="5" id="KW-0786">Thiamine pyrophosphate</keyword>
<dbReference type="Gene3D" id="3.40.50.970">
    <property type="match status" value="1"/>
</dbReference>
<evidence type="ECO:0000259" key="6">
    <source>
        <dbReference type="Pfam" id="PF00456"/>
    </source>
</evidence>
<keyword evidence="8" id="KW-1185">Reference proteome</keyword>
<dbReference type="InterPro" id="IPR005474">
    <property type="entry name" value="Transketolase_N"/>
</dbReference>
<dbReference type="InterPro" id="IPR029061">
    <property type="entry name" value="THDP-binding"/>
</dbReference>
<dbReference type="InterPro" id="IPR049557">
    <property type="entry name" value="Transketolase_CS"/>
</dbReference>
<organism evidence="7 8">
    <name type="scientific">Sedimentibacter saalensis</name>
    <dbReference type="NCBI Taxonomy" id="130788"/>
    <lineage>
        <taxon>Bacteria</taxon>
        <taxon>Bacillati</taxon>
        <taxon>Bacillota</taxon>
        <taxon>Tissierellia</taxon>
        <taxon>Sedimentibacter</taxon>
    </lineage>
</organism>
<dbReference type="Proteomes" id="UP000315343">
    <property type="component" value="Unassembled WGS sequence"/>
</dbReference>
<dbReference type="GO" id="GO:0016740">
    <property type="term" value="F:transferase activity"/>
    <property type="evidence" value="ECO:0007669"/>
    <property type="project" value="UniProtKB-KW"/>
</dbReference>
<protein>
    <submittedName>
        <fullName evidence="7">Transketolase subunit A</fullName>
    </submittedName>
</protein>
<dbReference type="RefSeq" id="WP_145082388.1">
    <property type="nucleotide sequence ID" value="NZ_VLKH01000004.1"/>
</dbReference>
<gene>
    <name evidence="7" type="ORF">LY60_01739</name>
</gene>
<feature type="domain" description="Transketolase N-terminal" evidence="6">
    <location>
        <begin position="10"/>
        <end position="260"/>
    </location>
</feature>
<dbReference type="EMBL" id="VLKH01000004">
    <property type="protein sequence ID" value="TWH80477.1"/>
    <property type="molecule type" value="Genomic_DNA"/>
</dbReference>
<comment type="similarity">
    <text evidence="2">Belongs to the transketolase family.</text>
</comment>
<dbReference type="PANTHER" id="PTHR47514:SF1">
    <property type="entry name" value="TRANSKETOLASE N-TERMINAL SECTION-RELATED"/>
    <property type="match status" value="1"/>
</dbReference>
<evidence type="ECO:0000313" key="8">
    <source>
        <dbReference type="Proteomes" id="UP000315343"/>
    </source>
</evidence>
<dbReference type="OrthoDB" id="8732661at2"/>
<dbReference type="PANTHER" id="PTHR47514">
    <property type="entry name" value="TRANSKETOLASE N-TERMINAL SECTION-RELATED"/>
    <property type="match status" value="1"/>
</dbReference>
<comment type="cofactor">
    <cofactor evidence="1">
        <name>thiamine diphosphate</name>
        <dbReference type="ChEBI" id="CHEBI:58937"/>
    </cofactor>
</comment>
<evidence type="ECO:0000313" key="7">
    <source>
        <dbReference type="EMBL" id="TWH80477.1"/>
    </source>
</evidence>
<comment type="caution">
    <text evidence="7">The sequence shown here is derived from an EMBL/GenBank/DDBJ whole genome shotgun (WGS) entry which is preliminary data.</text>
</comment>
<dbReference type="GO" id="GO:0046872">
    <property type="term" value="F:metal ion binding"/>
    <property type="evidence" value="ECO:0007669"/>
    <property type="project" value="UniProtKB-KW"/>
</dbReference>
<evidence type="ECO:0000256" key="2">
    <source>
        <dbReference type="ARBA" id="ARBA00007131"/>
    </source>
</evidence>
<dbReference type="SUPFAM" id="SSF52518">
    <property type="entry name" value="Thiamin diphosphate-binding fold (THDP-binding)"/>
    <property type="match status" value="1"/>
</dbReference>
<dbReference type="Pfam" id="PF00456">
    <property type="entry name" value="Transketolase_N"/>
    <property type="match status" value="1"/>
</dbReference>
<dbReference type="CDD" id="cd02012">
    <property type="entry name" value="TPP_TK"/>
    <property type="match status" value="1"/>
</dbReference>
<name>A0A562JBF0_9FIRM</name>
<accession>A0A562JBF0</accession>
<proteinExistence type="inferred from homology"/>